<dbReference type="FunFam" id="3.40.47.10:FF:000019">
    <property type="entry name" value="Polyketide synthase type I"/>
    <property type="match status" value="1"/>
</dbReference>
<dbReference type="GO" id="GO:0006633">
    <property type="term" value="P:fatty acid biosynthetic process"/>
    <property type="evidence" value="ECO:0007669"/>
    <property type="project" value="InterPro"/>
</dbReference>
<evidence type="ECO:0000256" key="6">
    <source>
        <dbReference type="ARBA" id="ARBA00022450"/>
    </source>
</evidence>
<dbReference type="GO" id="GO:0044550">
    <property type="term" value="P:secondary metabolite biosynthetic process"/>
    <property type="evidence" value="ECO:0007669"/>
    <property type="project" value="UniProtKB-ARBA"/>
</dbReference>
<keyword evidence="20" id="KW-1185">Reference proteome</keyword>
<dbReference type="Pfam" id="PF00668">
    <property type="entry name" value="Condensation"/>
    <property type="match status" value="1"/>
</dbReference>
<dbReference type="Pfam" id="PF22336">
    <property type="entry name" value="RhiE-like_linker"/>
    <property type="match status" value="2"/>
</dbReference>
<dbReference type="GO" id="GO:0031177">
    <property type="term" value="F:phosphopantetheine binding"/>
    <property type="evidence" value="ECO:0007669"/>
    <property type="project" value="InterPro"/>
</dbReference>
<dbReference type="EMBL" id="LSBA01000005">
    <property type="protein sequence ID" value="KXZ22260.1"/>
    <property type="molecule type" value="Genomic_DNA"/>
</dbReference>
<dbReference type="InterPro" id="IPR020845">
    <property type="entry name" value="AMP-binding_CS"/>
</dbReference>
<keyword evidence="11" id="KW-0521">NADP</keyword>
<dbReference type="PROSITE" id="PS50075">
    <property type="entry name" value="CARRIER"/>
    <property type="match status" value="5"/>
</dbReference>
<evidence type="ECO:0000256" key="15">
    <source>
        <dbReference type="SAM" id="MobiDB-lite"/>
    </source>
</evidence>
<comment type="caution">
    <text evidence="19">The sequence shown here is derived from an EMBL/GenBank/DDBJ whole genome shotgun (WGS) entry which is preliminary data.</text>
</comment>
<comment type="function">
    <text evidence="2">Involved in some intermediate steps for the synthesis of the antibiotic polyketide bacillaene which is involved in secondary metabolism.</text>
</comment>
<dbReference type="STRING" id="1793963.AXI58_09700"/>
<dbReference type="PANTHER" id="PTHR43775:SF37">
    <property type="entry name" value="SI:DKEY-61P9.11"/>
    <property type="match status" value="1"/>
</dbReference>
<feature type="domain" description="Ketosynthase family 3 (KS3)" evidence="17">
    <location>
        <begin position="1747"/>
        <end position="2173"/>
    </location>
</feature>
<dbReference type="RefSeq" id="WP_061520606.1">
    <property type="nucleotide sequence ID" value="NZ_JARLZY010000019.1"/>
</dbReference>
<feature type="domain" description="Carrier" evidence="16">
    <location>
        <begin position="1641"/>
        <end position="1716"/>
    </location>
</feature>
<dbReference type="Gene3D" id="3.40.50.980">
    <property type="match status" value="2"/>
</dbReference>
<dbReference type="InterPro" id="IPR009081">
    <property type="entry name" value="PP-bd_ACP"/>
</dbReference>
<dbReference type="InterPro" id="IPR057326">
    <property type="entry name" value="KR_dom"/>
</dbReference>
<evidence type="ECO:0000259" key="18">
    <source>
        <dbReference type="PROSITE" id="PS52019"/>
    </source>
</evidence>
<feature type="domain" description="PKS/mFAS DH" evidence="18">
    <location>
        <begin position="2357"/>
        <end position="2642"/>
    </location>
</feature>
<dbReference type="GO" id="GO:0004315">
    <property type="term" value="F:3-oxoacyl-[acyl-carrier-protein] synthase activity"/>
    <property type="evidence" value="ECO:0007669"/>
    <property type="project" value="InterPro"/>
</dbReference>
<evidence type="ECO:0000256" key="9">
    <source>
        <dbReference type="ARBA" id="ARBA00022679"/>
    </source>
</evidence>
<dbReference type="Gene3D" id="1.10.1240.100">
    <property type="match status" value="1"/>
</dbReference>
<evidence type="ECO:0000256" key="5">
    <source>
        <dbReference type="ARBA" id="ARBA00006432"/>
    </source>
</evidence>
<gene>
    <name evidence="19" type="ORF">AXI58_09700</name>
</gene>
<comment type="cofactor">
    <cofactor evidence="1">
        <name>pantetheine 4'-phosphate</name>
        <dbReference type="ChEBI" id="CHEBI:47942"/>
    </cofactor>
</comment>
<dbReference type="UniPathway" id="UPA01003"/>
<dbReference type="PROSITE" id="PS52004">
    <property type="entry name" value="KS3_2"/>
    <property type="match status" value="3"/>
</dbReference>
<dbReference type="InterPro" id="IPR042104">
    <property type="entry name" value="PKS_dehydratase_sf"/>
</dbReference>
<dbReference type="FunFam" id="3.40.50.980:FF:000001">
    <property type="entry name" value="Non-ribosomal peptide synthetase"/>
    <property type="match status" value="1"/>
</dbReference>
<evidence type="ECO:0000256" key="3">
    <source>
        <dbReference type="ARBA" id="ARBA00004496"/>
    </source>
</evidence>
<feature type="domain" description="Carrier" evidence="16">
    <location>
        <begin position="576"/>
        <end position="657"/>
    </location>
</feature>
<dbReference type="FunFam" id="2.30.38.10:FF:000001">
    <property type="entry name" value="Non-ribosomal peptide synthetase PvdI"/>
    <property type="match status" value="1"/>
</dbReference>
<feature type="active site" description="Proton donor; for dehydratase activity" evidence="14">
    <location>
        <position position="2556"/>
    </location>
</feature>
<keyword evidence="13" id="KW-0012">Acyltransferase</keyword>
<dbReference type="InterPro" id="IPR049551">
    <property type="entry name" value="PKS_DH_C"/>
</dbReference>
<dbReference type="InterPro" id="IPR018201">
    <property type="entry name" value="Ketoacyl_synth_AS"/>
</dbReference>
<dbReference type="Gene3D" id="3.40.47.10">
    <property type="match status" value="3"/>
</dbReference>
<dbReference type="CDD" id="cd12116">
    <property type="entry name" value="A_NRPS_Ta1_like"/>
    <property type="match status" value="1"/>
</dbReference>
<dbReference type="InterPro" id="IPR006162">
    <property type="entry name" value="Ppantetheine_attach_site"/>
</dbReference>
<dbReference type="InterPro" id="IPR049900">
    <property type="entry name" value="PKS_mFAS_DH"/>
</dbReference>
<feature type="domain" description="Carrier" evidence="16">
    <location>
        <begin position="3183"/>
        <end position="3257"/>
    </location>
</feature>
<feature type="region of interest" description="Disordered" evidence="15">
    <location>
        <begin position="3265"/>
        <end position="3302"/>
    </location>
</feature>
<keyword evidence="9" id="KW-0808">Transferase</keyword>
<evidence type="ECO:0000256" key="11">
    <source>
        <dbReference type="ARBA" id="ARBA00022857"/>
    </source>
</evidence>
<dbReference type="InterPro" id="IPR020806">
    <property type="entry name" value="PKS_PP-bd"/>
</dbReference>
<dbReference type="CDD" id="cd08953">
    <property type="entry name" value="KR_2_SDR_x"/>
    <property type="match status" value="2"/>
</dbReference>
<evidence type="ECO:0000256" key="4">
    <source>
        <dbReference type="ARBA" id="ARBA00004789"/>
    </source>
</evidence>
<evidence type="ECO:0000256" key="2">
    <source>
        <dbReference type="ARBA" id="ARBA00003299"/>
    </source>
</evidence>
<dbReference type="Pfam" id="PF13193">
    <property type="entry name" value="AMP-binding_C"/>
    <property type="match status" value="1"/>
</dbReference>
<feature type="active site" description="Proton acceptor; for dehydratase activity" evidence="14">
    <location>
        <position position="2386"/>
    </location>
</feature>
<dbReference type="OrthoDB" id="2897140at2"/>
<name>A0A150FAK7_9BACI</name>
<dbReference type="InterPro" id="IPR000873">
    <property type="entry name" value="AMP-dep_synth/lig_dom"/>
</dbReference>
<dbReference type="NCBIfam" id="TIGR01733">
    <property type="entry name" value="AA-adenyl-dom"/>
    <property type="match status" value="1"/>
</dbReference>
<dbReference type="Pfam" id="PF02801">
    <property type="entry name" value="Ketoacyl-synt_C"/>
    <property type="match status" value="3"/>
</dbReference>
<dbReference type="InterPro" id="IPR025110">
    <property type="entry name" value="AMP-bd_C"/>
</dbReference>
<dbReference type="SMART" id="SM01294">
    <property type="entry name" value="PKS_PP_betabranch"/>
    <property type="match status" value="4"/>
</dbReference>
<dbReference type="Pfam" id="PF00501">
    <property type="entry name" value="AMP-binding"/>
    <property type="match status" value="2"/>
</dbReference>
<feature type="region of interest" description="C-terminal hotdog fold" evidence="14">
    <location>
        <begin position="2494"/>
        <end position="2642"/>
    </location>
</feature>
<protein>
    <submittedName>
        <fullName evidence="19">Non-ribosomal peptide synthetase</fullName>
    </submittedName>
</protein>
<dbReference type="InterPro" id="IPR001242">
    <property type="entry name" value="Condensation_dom"/>
</dbReference>
<dbReference type="InterPro" id="IPR020841">
    <property type="entry name" value="PKS_Beta-ketoAc_synthase_dom"/>
</dbReference>
<dbReference type="SMART" id="SM00826">
    <property type="entry name" value="PKS_DH"/>
    <property type="match status" value="1"/>
</dbReference>
<feature type="compositionally biased region" description="Basic and acidic residues" evidence="15">
    <location>
        <begin position="3265"/>
        <end position="3275"/>
    </location>
</feature>
<dbReference type="InterPro" id="IPR010071">
    <property type="entry name" value="AA_adenyl_dom"/>
</dbReference>
<dbReference type="SUPFAM" id="SSF51735">
    <property type="entry name" value="NAD(P)-binding Rossmann-fold domains"/>
    <property type="match status" value="3"/>
</dbReference>
<evidence type="ECO:0000313" key="19">
    <source>
        <dbReference type="EMBL" id="KXZ22260.1"/>
    </source>
</evidence>
<evidence type="ECO:0000256" key="13">
    <source>
        <dbReference type="ARBA" id="ARBA00023315"/>
    </source>
</evidence>
<dbReference type="FunFam" id="3.30.300.30:FF:000010">
    <property type="entry name" value="Enterobactin synthetase component F"/>
    <property type="match status" value="1"/>
</dbReference>
<evidence type="ECO:0000259" key="17">
    <source>
        <dbReference type="PROSITE" id="PS52004"/>
    </source>
</evidence>
<dbReference type="PROSITE" id="PS00012">
    <property type="entry name" value="PHOSPHOPANTETHEINE"/>
    <property type="match status" value="3"/>
</dbReference>
<dbReference type="Pfam" id="PF08659">
    <property type="entry name" value="KR"/>
    <property type="match status" value="2"/>
</dbReference>
<proteinExistence type="inferred from homology"/>
<dbReference type="Gene3D" id="3.30.300.30">
    <property type="match status" value="2"/>
</dbReference>
<evidence type="ECO:0000256" key="1">
    <source>
        <dbReference type="ARBA" id="ARBA00001957"/>
    </source>
</evidence>
<keyword evidence="6" id="KW-0596">Phosphopantetheine</keyword>
<dbReference type="GO" id="GO:0004312">
    <property type="term" value="F:fatty acid synthase activity"/>
    <property type="evidence" value="ECO:0007669"/>
    <property type="project" value="TreeGrafter"/>
</dbReference>
<comment type="pathway">
    <text evidence="4">Antibiotic biosynthesis; bacillaene biosynthesis.</text>
</comment>
<keyword evidence="12" id="KW-0175">Coiled coil</keyword>
<keyword evidence="8" id="KW-0597">Phosphoprotein</keyword>
<comment type="subcellular location">
    <subcellularLocation>
        <location evidence="3">Cytoplasm</location>
    </subcellularLocation>
</comment>
<dbReference type="InterPro" id="IPR045851">
    <property type="entry name" value="AMP-bd_C_sf"/>
</dbReference>
<dbReference type="Pfam" id="PF00109">
    <property type="entry name" value="ketoacyl-synt"/>
    <property type="match status" value="3"/>
</dbReference>
<keyword evidence="10" id="KW-0677">Repeat</keyword>
<dbReference type="InterPro" id="IPR054514">
    <property type="entry name" value="RhiE-like_linker"/>
</dbReference>
<dbReference type="InterPro" id="IPR050091">
    <property type="entry name" value="PKS_NRPS_Biosynth_Enz"/>
</dbReference>
<feature type="compositionally biased region" description="Basic residues" evidence="15">
    <location>
        <begin position="3276"/>
        <end position="3288"/>
    </location>
</feature>
<dbReference type="InterPro" id="IPR014030">
    <property type="entry name" value="Ketoacyl_synth_N"/>
</dbReference>
<dbReference type="Gene3D" id="3.30.559.30">
    <property type="entry name" value="Nonribosomal peptide synthetase, condensation domain"/>
    <property type="match status" value="1"/>
</dbReference>
<feature type="domain" description="Carrier" evidence="16">
    <location>
        <begin position="4413"/>
        <end position="4490"/>
    </location>
</feature>
<evidence type="ECO:0000256" key="10">
    <source>
        <dbReference type="ARBA" id="ARBA00022737"/>
    </source>
</evidence>
<dbReference type="FunFam" id="3.40.50.12780:FF:000012">
    <property type="entry name" value="Non-ribosomal peptide synthetase"/>
    <property type="match status" value="1"/>
</dbReference>
<dbReference type="SMART" id="SM00823">
    <property type="entry name" value="PKS_PP"/>
    <property type="match status" value="5"/>
</dbReference>
<accession>A0A150FAK7</accession>
<dbReference type="CDD" id="cd05906">
    <property type="entry name" value="A_NRPS_TubE_like"/>
    <property type="match status" value="1"/>
</dbReference>
<dbReference type="SUPFAM" id="SSF53901">
    <property type="entry name" value="Thiolase-like"/>
    <property type="match status" value="3"/>
</dbReference>
<evidence type="ECO:0000259" key="16">
    <source>
        <dbReference type="PROSITE" id="PS50075"/>
    </source>
</evidence>
<dbReference type="Gene3D" id="3.30.559.10">
    <property type="entry name" value="Chloramphenicol acetyltransferase-like domain"/>
    <property type="match status" value="1"/>
</dbReference>
<dbReference type="InterPro" id="IPR013968">
    <property type="entry name" value="PKS_KR"/>
</dbReference>
<evidence type="ECO:0000256" key="8">
    <source>
        <dbReference type="ARBA" id="ARBA00022553"/>
    </source>
</evidence>
<dbReference type="PANTHER" id="PTHR43775">
    <property type="entry name" value="FATTY ACID SYNTHASE"/>
    <property type="match status" value="1"/>
</dbReference>
<dbReference type="GO" id="GO:0005737">
    <property type="term" value="C:cytoplasm"/>
    <property type="evidence" value="ECO:0007669"/>
    <property type="project" value="UniProtKB-SubCell"/>
</dbReference>
<organism evidence="19 20">
    <name type="scientific">Bacillus nakamurai</name>
    <dbReference type="NCBI Taxonomy" id="1793963"/>
    <lineage>
        <taxon>Bacteria</taxon>
        <taxon>Bacillati</taxon>
        <taxon>Bacillota</taxon>
        <taxon>Bacilli</taxon>
        <taxon>Bacillales</taxon>
        <taxon>Bacillaceae</taxon>
        <taxon>Bacillus</taxon>
    </lineage>
</organism>
<feature type="compositionally biased region" description="Basic and acidic residues" evidence="15">
    <location>
        <begin position="1731"/>
        <end position="1741"/>
    </location>
</feature>
<dbReference type="CDD" id="cd00833">
    <property type="entry name" value="PKS"/>
    <property type="match status" value="3"/>
</dbReference>
<dbReference type="InterPro" id="IPR036736">
    <property type="entry name" value="ACP-like_sf"/>
</dbReference>
<dbReference type="InterPro" id="IPR036291">
    <property type="entry name" value="NAD(P)-bd_dom_sf"/>
</dbReference>
<evidence type="ECO:0000256" key="7">
    <source>
        <dbReference type="ARBA" id="ARBA00022490"/>
    </source>
</evidence>
<dbReference type="SMART" id="SM00822">
    <property type="entry name" value="PKS_KR"/>
    <property type="match status" value="2"/>
</dbReference>
<dbReference type="SUPFAM" id="SSF52777">
    <property type="entry name" value="CoA-dependent acyltransferases"/>
    <property type="match status" value="2"/>
</dbReference>
<dbReference type="Gene3D" id="3.10.129.110">
    <property type="entry name" value="Polyketide synthase dehydratase"/>
    <property type="match status" value="1"/>
</dbReference>
<dbReference type="InterPro" id="IPR049552">
    <property type="entry name" value="PKS_DH_N"/>
</dbReference>
<dbReference type="GO" id="GO:0071770">
    <property type="term" value="P:DIM/DIP cell wall layer assembly"/>
    <property type="evidence" value="ECO:0007669"/>
    <property type="project" value="TreeGrafter"/>
</dbReference>
<dbReference type="SMART" id="SM00825">
    <property type="entry name" value="PKS_KS"/>
    <property type="match status" value="3"/>
</dbReference>
<evidence type="ECO:0000256" key="14">
    <source>
        <dbReference type="PROSITE-ProRule" id="PRU01363"/>
    </source>
</evidence>
<dbReference type="InterPro" id="IPR023213">
    <property type="entry name" value="CAT-like_dom_sf"/>
</dbReference>
<dbReference type="InterPro" id="IPR014031">
    <property type="entry name" value="Ketoacyl_synth_C"/>
</dbReference>
<dbReference type="GO" id="GO:0005886">
    <property type="term" value="C:plasma membrane"/>
    <property type="evidence" value="ECO:0007669"/>
    <property type="project" value="TreeGrafter"/>
</dbReference>
<evidence type="ECO:0000313" key="20">
    <source>
        <dbReference type="Proteomes" id="UP000075430"/>
    </source>
</evidence>
<dbReference type="Gene3D" id="3.40.50.12780">
    <property type="entry name" value="N-terminal domain of ligase-like"/>
    <property type="match status" value="1"/>
</dbReference>
<dbReference type="Gene3D" id="3.40.50.720">
    <property type="entry name" value="NAD(P)-binding Rossmann-like Domain"/>
    <property type="match status" value="2"/>
</dbReference>
<dbReference type="PROSITE" id="PS52019">
    <property type="entry name" value="PKS_MFAS_DH"/>
    <property type="match status" value="1"/>
</dbReference>
<dbReference type="Gene3D" id="2.30.38.10">
    <property type="entry name" value="Luciferase, Domain 3"/>
    <property type="match status" value="1"/>
</dbReference>
<keyword evidence="7" id="KW-0963">Cytoplasm</keyword>
<reference evidence="20" key="1">
    <citation type="submission" date="2016-02" db="EMBL/GenBank/DDBJ databases">
        <authorList>
            <person name="Dunlap C."/>
        </authorList>
    </citation>
    <scope>NUCLEOTIDE SEQUENCE [LARGE SCALE GENOMIC DNA]</scope>
    <source>
        <strain evidence="20">NRRL B-41092</strain>
    </source>
</reference>
<feature type="domain" description="Ketosynthase family 3 (KS3)" evidence="17">
    <location>
        <begin position="4533"/>
        <end position="4937"/>
    </location>
</feature>
<evidence type="ECO:0000256" key="12">
    <source>
        <dbReference type="ARBA" id="ARBA00023054"/>
    </source>
</evidence>
<feature type="domain" description="Ketosynthase family 3 (KS3)" evidence="17">
    <location>
        <begin position="3306"/>
        <end position="3744"/>
    </location>
</feature>
<dbReference type="SUPFAM" id="SSF56801">
    <property type="entry name" value="Acetyl-CoA synthetase-like"/>
    <property type="match status" value="2"/>
</dbReference>
<dbReference type="GO" id="GO:0043041">
    <property type="term" value="P:amino acid activation for nonribosomal peptide biosynthetic process"/>
    <property type="evidence" value="ECO:0007669"/>
    <property type="project" value="UniProtKB-ARBA"/>
</dbReference>
<dbReference type="PROSITE" id="PS00606">
    <property type="entry name" value="KS3_1"/>
    <property type="match status" value="2"/>
</dbReference>
<dbReference type="Gene3D" id="1.10.1200.10">
    <property type="entry name" value="ACP-like"/>
    <property type="match status" value="5"/>
</dbReference>
<feature type="domain" description="Carrier" evidence="16">
    <location>
        <begin position="3091"/>
        <end position="3165"/>
    </location>
</feature>
<dbReference type="Proteomes" id="UP000075430">
    <property type="component" value="Unassembled WGS sequence"/>
</dbReference>
<dbReference type="PROSITE" id="PS00455">
    <property type="entry name" value="AMP_BINDING"/>
    <property type="match status" value="2"/>
</dbReference>
<dbReference type="Gene3D" id="3.30.70.3290">
    <property type="match status" value="1"/>
</dbReference>
<dbReference type="InterPro" id="IPR042099">
    <property type="entry name" value="ANL_N_sf"/>
</dbReference>
<dbReference type="InterPro" id="IPR016039">
    <property type="entry name" value="Thiolase-like"/>
</dbReference>
<comment type="similarity">
    <text evidence="5">Belongs to the ATP-dependent AMP-binding enzyme family.</text>
</comment>
<feature type="region of interest" description="Disordered" evidence="15">
    <location>
        <begin position="1722"/>
        <end position="1741"/>
    </location>
</feature>
<dbReference type="Pfam" id="PF14765">
    <property type="entry name" value="PS-DH"/>
    <property type="match status" value="1"/>
</dbReference>
<dbReference type="Pfam" id="PF21089">
    <property type="entry name" value="PKS_DH_N"/>
    <property type="match status" value="1"/>
</dbReference>
<dbReference type="SUPFAM" id="SSF47336">
    <property type="entry name" value="ACP-like"/>
    <property type="match status" value="5"/>
</dbReference>
<sequence length="4985" mass="552542">MKRDMNESGLLKPSVSYGKPLRLSADQPMTIPEVLHKTAAAVGDTKGITYIQPDGTEVYQTYSGLRKIALSIVKGLRQSGVKAADEVILQLSDNSQLIPAFWGCVLAGAIPVPLAAAPAYTEMNSGTQKLKDAWTLLNEPFVITSREMLAEMTEWAKEQELAGFCALAAEDLSAADMETDWHHPRPEDLAMLLLTSGSTGTPKAVMLSHENIVCMVKGNIQMQGYTSEDITFNWMPFDHVGGIGMLHLRDVYLGCKEINIPSESILMDPLKWLDLIDHYRASVTWAPNFAFGLLADFAEDIQARNWDLSSMRYMLNGGEAAVAKVGRRIMELLEPHGLPANAIRPAWGMSETSSGVIFSDEFTRANTSDEDRFVEIGLPIPGFNMRIADERNQVVEEGEIGRFQVSGLTVTSGYYERPDLNESVFTEDGWFETGDLGFLREGRLTITGRTKDAIIINGVNFYSHAIESAVEELPEIETSFTAACAVRPNQSTTDKLAIFFVTSVQLDDSRMAKLLQTIHQHVTQKVGVTPDYLLPVAKEDIPKTAIGKIQRTQLKTSFEQGQFDSLHKKRLGADISETPAAEKVIKNEFIRFLKDELEISDELIDADTPFQSLGVNSIKMMRLARSIEKTYHIRLTARELHKHPTIGALAAYTAEKTPDQLIPVQSAPSAVTEKKQTALPLSEVQKGLWTLQKMSPESSGYHVPLCFRFTSVIDKEKLKQAFQLVLEQHPMLKRVVKEADGDFYLVEAAYSVDLTEEDISEVRESDIPALIRKKVKEPFVKESGPLLRIQLFSKSDTEHFLLAVIHHIIFDGVSSITFIHSLLDHYEALLQGKENDQSVSAVTHYDFAAWEKRYLAGEESKASRSYWKEQLGGTLPDLQLPSIRTSRTAPEFAEDTYTRRLPDRLLQGLTSFANAYSTNLSTVFLSCYMVLLSKYTDKEDIVVGMPAMVRPEERFDSVIGHFLNMLPIRNKVNRKEPFAQFVKKVQDSVLDGLDHSFYPFPKMVRDINVKPQQIGSPIFTTAFFYQNFLQHSSYQSMLDQYEEFSCEFVKDIHQEGEYDLVFELWEEESGMDLTLKYSTELFDEAGVSRLFDQFVHTAESLTGQADLPLEDISPLPKEVEDLILHTWNETSREYPDVCFHELFERQAAKTPDACAVMYETDTLTYRELDEKSTKLALFLQAHGAGPDGLIGIYTDRSLEMAVGLLGILKAGGAYVPLDPSYPADRLEYMIADSGITMAMTTADLQDSLNWSSVQAVAVDRDWHEIERTAAERTALKRLVTPDDLAYVIYTSGSTGKPKGVMIPHRALTNFLTSMVQEPGLSSEDKLLAVTTYCFDISALELYLPLIKGAECNICKTEYTKDAKKLKELIKEYKPTIMQATPFTWKMLFHSGWTNEEQIKILCGGEALSEQLKQQFLNTGSEAWNMFGPTETTIWSAVQLITEKQSALTIGRPIANTRIYILDSHLKPVPPGVAGELCIAGDGLARGYFNKPDLSDKAFVKHELVRDSKLYKTGDMARWLPDGRIEYMGRMDSQVKIRGYRIELGDIESKLNAHPDVQESVVVVNSHTGNERLAAYYIAQNGESLLSAKELRNYLKKALPAYMVPAYFIRLEELPLTPNGKVDRKRLAQRDVTEKSAETKAFSSSEIQHTVLAIWQDVLKNGEIEPDDRFFDAGGDSLLAVTAADRITQELHCEFSVTELFEYATVKEISRYLGDQKPKEAVLSAVPHKKTRSDSRKNPSHDLPDYYEDSVAVIGISCEFPGAENHFEFWNNLKEGKESIAFFTKEELRRFGVSEELADHPGFVAAKSALDGKEMFDPGFFGFSPKDAEFMDPQLRMLLLHSWKAIEDAGYVSKEISETSVYMSASNNSYRSLLPEETTGQLETPDGYVSWVLAQSGTIPTMISHKLGLKGPSYFVHANCSSSLIGLHSAYKSLQSGESKYALVGGATLHTESNAGYVHQPGLNFSSDGHIKAFDASADGMMGGEGAAVVLLKNAADAVTDGDHIYALLRGIGVNNDGADKVGFYAPSVKGQADVIQKVIDQTGINPETVSYVEAHGTGTKLGDPIELSALRSVYGQYTDKKQYCGIGSVKTNVGHLDTAAGMAGCIKVVMSLYHQELAPSINYKEPNPNLDIENSPFYVVEEKKALSREIKTHRMALSSFGLGGTNTHAIFEQYQSSSRREDWSGPFIIPMSARKKERLKDYARQLLAFLQTEEMTDADLADAAYTFQIGREAMEQRAVFITSGIAELKQQLGDFINDKPAIKGCFKGEKQQVKDMAWLSDDDDSAELIEKWLAKGKGNKLAEMWSKGVDINWHKLYKDKRPNRISMPVYPFAKEPYWPKKTARKTSAEQNGISALHPLVHQNTSDLSQQRFSSLFTGSEFFLTDHVVREKAVLPGAAYLEMAHEAVKRALGGLLEDDDRITLHHTVWMKPIVVHEQQRQVHIALFPEEDGIISYDIYSVNETEEVLHSQGRAEIIKADKQPKADLAALQSRCSADRLDPAAFYEEGRSRGMFHGKAFQGIETAYIGEKEVLARLHLPASVSDTGGQYTLHPSMMDSAVQTATICIMQEFAGQKLILPFALEHLEVVKRCTPKMWAHARFSEGYQSGDPVQKADIDLFDETGAICVKVRGFSTRVLEGDAETVQTSSASEKIMFEPVWKEAEPSQASDSHADEHLVILCEEARHANGDIASGLKEAGLLMLDSAGGTAAERFQTYAQTIAERIQQMMGEKRKGRILIQTVMSADGSQQLFAGLSGLLKTAELEYGKLTCQLIEISAIEEMPAIAQKLKNDSQRPQDKHIRYKGEKRYVKAWKEMPTALETDAVWKDEGVYLITGGAGSLGLMFAKEITDRVKQPSLILTGRSDVNEAKRYEISMLQAAGANVVYKKLDAADQKANEALIQEIMADFGKLNGIIHGAGVIKDRFLIQKTSQEFQEVLAPKVLGAAYLDEASKDCKLDFFVLFSSVSGSLGNIGQADYAAGNAFMDAYAAYRDSLAAANLRHGKTISFNWPLWKEGGMQAGAETEQMMLKTFGMVPLQKETGLAAFYEGMAHTKPHLFAAEGIAAKLKQTFLSVSEPETAEEKHTAASAVSESKWHDSLTQMVSSILKVSREDIDIDTELSEYGFDSVSFTVFTNQLNEAHQLELAPTIFFEYGTIRSLAEYLTDEVKAEHSSASIDPEHAKPHQALHTSLAGMVSEILKVDREDIDADTELSEYGFDSVSFTVFTNRINETHQLELAPTIFFEYGTINSLAGHLAKEYHGRFAETKPKEVSVEEHSKSRKPKEARRKRFASVSTAKAETPKQTKPRFEPVAIVGISGRFPGAKDVDEFWSNLKEGKDCITTIPKDRWDWEAFDGAPNLEENRTNIKWGGFIDGIAEFDPLFFGISPREAQYLDPQQRLLLTFAWRAIEDAGCKPESLSGTNTGVFIGTGNTGYKDLFTRAGLPLEGHAATGSMIPSVGPNRLSYLLNLHGPSEPVETACSSSLVAIHRAVSAMQNGECDMAIAGGINTILTEEAHISYSKAGMLSKDGKCKTFSKDANGYVRGEGAGIIMLKKLADAERDGNPIYGIIRGSAENHGGRANTLTSPNPKQQADLLVNAYRKAEVDPSTVTYIEAHGTGTELGDPIEINGLKAAFQKLSETNEKPEAANHRCGIGSVKSNIGHLELAAGISGVVKVLLQMKHKTLVKSLHSETINPYIQLKDSPFYIVQENQEWKALADKNGKIIPRRAGVSSFGIGGVNAHIVIEEYIPEEAADSEQKASPDNPAIILLSAKSKAKLHEQAVQLLEEIHKKPYTDMDLAAIAYTLQTGRDEMEERLAFLAVTMSELETKLHAFTENQKDAQGLYTGQSRNKETFALFTADEDMDIVIDAWIRKRKYAKLAEVWVKGGVINWNRLYEDNRPRLISLPSYPFAKDTYWLPEHNRKQKSHKEKRSKNMLTKQWELSPAEYREPSTHPVAILAGRETMNLAEEVSAHFPNHRIIGTAELSAEYDWKSFDGVIDLLGAVKEDHGDIMGVEWLQKLIEHGRKDGITLLCVTKELESSGKGTTQITGAGRAGLYRMLACEYSHLVSRHLDLEASLESSRLAKQIADEFNASSDEAEICRRDGMRYRAVLKASENQDLHEERTDFPEDHVLFITGGTRGIGLLCARHFTEHYGVKKLVLTGRETLPPRKEWTGGLKGAPASVREKIQAVLELEAKGVKVHVLSVPLADEAVLKQELNHIKQTLGPIGGVIHCAGVTDKETLAFIRKTDEDIHRVLEPKIDGLRALYNVFSGEPLKFFVLFSSVSAAIPALSAGQADYAMANAYMDYFANAFQEHSPIVSIQWPNWKETGMGEVTNKAYKDSGLYSITNAEGLQLLDGILARSIRGAVLPAVSNPELWKPEQFMRRSKQVMHEKNPADQKTAGKIADPAENHTLLAQQTEAWLTELFSEELRIDQDQLETDVLFQDYGVDSIILAQLLQRINRSLEASLDPSILYEYPTIQSFAVWLIEGYAEPLSGMFEMEAPEPASKAQAEPAGEKPAAVWQEEPFDGGPHGEDIAVVGMSCRFPGADTLEAYWSLLAEGRSSIRPVPQERWDSETPYYAGVLDGIHEFDPEFFLLPEEDVKAMDPQALAALEECLNLWYHAGYTPEEVKGEPIGVYLGGRSRHKPGEENLLDAKNPIVAVGQNYLAANLSQYFDMRGPSLVLDTACSSALVGMNMAVQALLTGEIKAAVVGGVSLFESEETHKLFDQRGILSEASSFHVFDERADGVVLGEGVGMVLLKTVKQALKDGDSIYAVVKAASVNNDGRTAGPATPSLEAQKAVMKAALAKSGKQPEDISYIEANGSGTVVTDLLELKAIQSVYRPQDAGPLGIGSVKPNIGHPLCAEGIASFIKVVLMLKERSFVPFLSGEQENAHFDREKANIMFSRALTEWPSSIPAAGVNCFADGGTNAHVIIEAWQEDGERKVKRRPLTPPVLKKRLISPDSREKTNEKTAANIWDTYEVEV</sequence>
<dbReference type="InterPro" id="IPR020807">
    <property type="entry name" value="PKS_DH"/>
</dbReference>
<dbReference type="Pfam" id="PF00550">
    <property type="entry name" value="PP-binding"/>
    <property type="match status" value="5"/>
</dbReference>
<feature type="region of interest" description="N-terminal hotdog fold" evidence="14">
    <location>
        <begin position="2357"/>
        <end position="2480"/>
    </location>
</feature>